<dbReference type="SUPFAM" id="SSF111369">
    <property type="entry name" value="HlyD-like secretion proteins"/>
    <property type="match status" value="2"/>
</dbReference>
<dbReference type="Gene3D" id="2.40.30.170">
    <property type="match status" value="1"/>
</dbReference>
<dbReference type="EMBL" id="JALKCG010000007">
    <property type="protein sequence ID" value="MCK0209558.1"/>
    <property type="molecule type" value="Genomic_DNA"/>
</dbReference>
<dbReference type="Gene3D" id="2.40.50.100">
    <property type="match status" value="1"/>
</dbReference>
<feature type="domain" description="Multidrug resistance protein MdtA-like barrel-sandwich hybrid" evidence="2">
    <location>
        <begin position="54"/>
        <end position="247"/>
    </location>
</feature>
<proteinExistence type="predicted"/>
<keyword evidence="5" id="KW-1185">Reference proteome</keyword>
<accession>A0ABT0DQL1</accession>
<dbReference type="Proteomes" id="UP001202867">
    <property type="component" value="Unassembled WGS sequence"/>
</dbReference>
<evidence type="ECO:0000313" key="4">
    <source>
        <dbReference type="EMBL" id="MCK0209558.1"/>
    </source>
</evidence>
<evidence type="ECO:0000256" key="1">
    <source>
        <dbReference type="SAM" id="Phobius"/>
    </source>
</evidence>
<dbReference type="NCBIfam" id="NF007785">
    <property type="entry name" value="PRK10476.1"/>
    <property type="match status" value="1"/>
</dbReference>
<dbReference type="RefSeq" id="WP_247202056.1">
    <property type="nucleotide sequence ID" value="NZ_JALKCG010000007.1"/>
</dbReference>
<gene>
    <name evidence="4" type="primary">mdtN</name>
    <name evidence="4" type="ORF">MWN33_16120</name>
</gene>
<comment type="caution">
    <text evidence="4">The sequence shown here is derived from an EMBL/GenBank/DDBJ whole genome shotgun (WGS) entry which is preliminary data.</text>
</comment>
<dbReference type="Pfam" id="PF25917">
    <property type="entry name" value="BSH_RND"/>
    <property type="match status" value="1"/>
</dbReference>
<dbReference type="InterPro" id="IPR058625">
    <property type="entry name" value="MdtA-like_BSH"/>
</dbReference>
<keyword evidence="1" id="KW-0472">Membrane</keyword>
<dbReference type="PANTHER" id="PTHR30367:SF1">
    <property type="entry name" value="MULTIDRUG RESISTANCE PROTEIN MDTN"/>
    <property type="match status" value="1"/>
</dbReference>
<evidence type="ECO:0000259" key="2">
    <source>
        <dbReference type="Pfam" id="PF25917"/>
    </source>
</evidence>
<evidence type="ECO:0000313" key="5">
    <source>
        <dbReference type="Proteomes" id="UP001202867"/>
    </source>
</evidence>
<dbReference type="Pfam" id="PF25963">
    <property type="entry name" value="Beta-barrel_AAEA"/>
    <property type="match status" value="1"/>
</dbReference>
<evidence type="ECO:0000259" key="3">
    <source>
        <dbReference type="Pfam" id="PF25963"/>
    </source>
</evidence>
<name>A0ABT0DQL1_9HYPH</name>
<keyword evidence="1" id="KW-0812">Transmembrane</keyword>
<dbReference type="InterPro" id="IPR058634">
    <property type="entry name" value="AaeA-lik-b-barrel"/>
</dbReference>
<feature type="transmembrane region" description="Helical" evidence="1">
    <location>
        <begin position="16"/>
        <end position="36"/>
    </location>
</feature>
<reference evidence="4 5" key="1">
    <citation type="submission" date="2022-04" db="EMBL/GenBank/DDBJ databases">
        <authorList>
            <person name="Grouzdev D.S."/>
            <person name="Pantiukh K.S."/>
            <person name="Krutkina M.S."/>
        </authorList>
    </citation>
    <scope>NUCLEOTIDE SEQUENCE [LARGE SCALE GENOMIC DNA]</scope>
    <source>
        <strain evidence="4 5">Jip08</strain>
    </source>
</reference>
<feature type="domain" description="p-hydroxybenzoic acid efflux pump subunit AaeA-like beta-barrel" evidence="3">
    <location>
        <begin position="255"/>
        <end position="347"/>
    </location>
</feature>
<protein>
    <submittedName>
        <fullName evidence="4">Multidrug transporter subunit MdtN</fullName>
    </submittedName>
</protein>
<organism evidence="4 5">
    <name type="scientific">Ancylobacter koreensis</name>
    <dbReference type="NCBI Taxonomy" id="266121"/>
    <lineage>
        <taxon>Bacteria</taxon>
        <taxon>Pseudomonadati</taxon>
        <taxon>Pseudomonadota</taxon>
        <taxon>Alphaproteobacteria</taxon>
        <taxon>Hyphomicrobiales</taxon>
        <taxon>Xanthobacteraceae</taxon>
        <taxon>Ancylobacter</taxon>
    </lineage>
</organism>
<sequence>MEEGANGGGGEVKRRLGIVVSLLALAAAVVFGWRFFQNAELNPLSQDAVLTADIAAISAAVPGRIVTIAVKENDAVRRGDLLFALDPATYRLQVEQAAADLKLAEAGLADKQRAVSAERTNAVIAHEQVTRARSNLELATQTLSRLEALRPKGYVSQQQVDDAATAKRDADVSLRQAVQQEEAATVLVSDTAAAVALVEARRAALAIAERALEDTQVRAPFDGKVVGLESAPGGYVLPGQSVFVLIDTGAWFASASYVETELAGIRVGNCATVYALANRDVRIEGRVEGIGWGVASQDVINLPRVMPIVPKTLDWVRVAQRFPVRIRLLDPPASLMRAGASATAIVHHGTDC</sequence>
<dbReference type="PANTHER" id="PTHR30367">
    <property type="entry name" value="P-HYDROXYBENZOIC ACID EFFLUX PUMP SUBUNIT AAEA-RELATED"/>
    <property type="match status" value="1"/>
</dbReference>
<keyword evidence="1" id="KW-1133">Transmembrane helix</keyword>
<reference evidence="5" key="2">
    <citation type="submission" date="2023-07" db="EMBL/GenBank/DDBJ databases">
        <title>Ancylobacter moscoviensis sp. nov., facultatively methylotrophic bacteria from activated sludge and the reclassification of Starkeya novella (Starkey 1934) Kelly et al. 2000 as Ancylobacter novellus comb. nov., Starkeya koreensis Im et al. 2006 as Ancylobacter koreensis comb.nov., Angulomicrobium tetraedrale Vasil'eva et al. 1986 as Ancylobacter tetraedralis comb. nov., Angulomicrobium amanitiforme Fritz et al. 2004 as Ancylobacter amanitiformis comb. nov. and Methylorhabdus multivorans Doronina et al. 1996 as Ancylobacter multivorans comb. nov. and emended description of the genus Ancylobacter.</title>
        <authorList>
            <person name="Doronina N."/>
            <person name="Chemodurova A."/>
            <person name="Grouzdev D."/>
            <person name="Koziaeva V."/>
            <person name="Shi W."/>
            <person name="Wu L."/>
            <person name="Kaparullina E."/>
        </authorList>
    </citation>
    <scope>NUCLEOTIDE SEQUENCE [LARGE SCALE GENOMIC DNA]</scope>
    <source>
        <strain evidence="5">Jip08</strain>
    </source>
</reference>
<dbReference type="InterPro" id="IPR050393">
    <property type="entry name" value="MFP_Efflux_Pump"/>
</dbReference>